<feature type="compositionally biased region" description="Basic and acidic residues" evidence="6">
    <location>
        <begin position="465"/>
        <end position="477"/>
    </location>
</feature>
<sequence length="661" mass="74971">MNGLKDLYQDIRPVTLCLTENRVTSRLYCSSAKGMETRLSNLVEAFLVEVYRCRVCQYTSSIRGNISTHVAETHDHGPLTCLDKDDGGSSDVVLEAKESEDLNQNDAPYDLDGELHSKDGEDHMDHMGLERMSFLLPMYGMLQNMSPRSCDMGLSSNSEGSLHAVETCEVSTLFAENDGRGDSEEESVFQLRDASTGLPTALSCRMDSDVDDEEMAQSAHLMTLGLCRISSNKVPQQTGVPGRKPAAGTQGPGDFLDDKPASLSAPETLQQLEEDGGLSCVLCQAVVPNWSLLEVHLKCHNGPHDFKCPRCSAEAQDWADMERHWRGHSKRRGTKPHKYTAIREVFLSEDAQHAPKQSHRRRRRRVPTQAQVLLPCPSCQEWCHSEFELDLHKRCHYQGGLKCPHCAFTDNSWKKVYRHIQTKHKNLSKNKRNGQELRNCLDENSQNPKAFEPDTWYQSVKKREKQTTAEKEREDQTNGHSQNETGSLKKRTGGRKEFCCTLCDRKFSTKMTMRRHMGIHQGDKPFECPQCDYSTRLKASLKQHLRVHTGEKPFKCTQCSYASIDRSSLLRHSRTHTQERPYCCQYCSYSSIQKKSLDLHLRRHHTGESFPCDLCPYTTPDPQLLVRHIRKHHSSNSSPLLNQKTASTLPGPSHKTTQPTD</sequence>
<comment type="caution">
    <text evidence="8">The sequence shown here is derived from an EMBL/GenBank/DDBJ whole genome shotgun (WGS) entry which is preliminary data.</text>
</comment>
<dbReference type="FunFam" id="3.30.160.60:FF:000702">
    <property type="entry name" value="Transcription factor E4F1 isoform 1"/>
    <property type="match status" value="1"/>
</dbReference>
<evidence type="ECO:0000256" key="6">
    <source>
        <dbReference type="SAM" id="MobiDB-lite"/>
    </source>
</evidence>
<dbReference type="PANTHER" id="PTHR24403">
    <property type="entry name" value="ZINC FINGER PROTEIN"/>
    <property type="match status" value="1"/>
</dbReference>
<dbReference type="Gene3D" id="3.30.160.60">
    <property type="entry name" value="Classic Zinc Finger"/>
    <property type="match status" value="5"/>
</dbReference>
<dbReference type="InterPro" id="IPR050688">
    <property type="entry name" value="Zinc_finger/UBP_domain"/>
</dbReference>
<gene>
    <name evidence="8" type="ORF">ACEWY4_006443</name>
</gene>
<evidence type="ECO:0000256" key="3">
    <source>
        <dbReference type="ARBA" id="ARBA00022771"/>
    </source>
</evidence>
<dbReference type="Proteomes" id="UP001591681">
    <property type="component" value="Unassembled WGS sequence"/>
</dbReference>
<proteinExistence type="predicted"/>
<evidence type="ECO:0000256" key="4">
    <source>
        <dbReference type="ARBA" id="ARBA00022833"/>
    </source>
</evidence>
<dbReference type="InterPro" id="IPR036236">
    <property type="entry name" value="Znf_C2H2_sf"/>
</dbReference>
<evidence type="ECO:0000313" key="8">
    <source>
        <dbReference type="EMBL" id="KAL2097236.1"/>
    </source>
</evidence>
<feature type="region of interest" description="Disordered" evidence="6">
    <location>
        <begin position="442"/>
        <end position="491"/>
    </location>
</feature>
<dbReference type="AlphaFoldDB" id="A0ABD1KDV2"/>
<feature type="domain" description="C2H2-type" evidence="7">
    <location>
        <begin position="526"/>
        <end position="553"/>
    </location>
</feature>
<dbReference type="FunFam" id="3.30.160.60:FF:000448">
    <property type="entry name" value="RE1-silencing transcription factor A"/>
    <property type="match status" value="1"/>
</dbReference>
<evidence type="ECO:0000313" key="9">
    <source>
        <dbReference type="Proteomes" id="UP001591681"/>
    </source>
</evidence>
<dbReference type="GO" id="GO:0008270">
    <property type="term" value="F:zinc ion binding"/>
    <property type="evidence" value="ECO:0007669"/>
    <property type="project" value="UniProtKB-KW"/>
</dbReference>
<keyword evidence="3 5" id="KW-0863">Zinc-finger</keyword>
<feature type="region of interest" description="Disordered" evidence="6">
    <location>
        <begin position="97"/>
        <end position="120"/>
    </location>
</feature>
<feature type="domain" description="C2H2-type" evidence="7">
    <location>
        <begin position="498"/>
        <end position="525"/>
    </location>
</feature>
<dbReference type="InterPro" id="IPR013087">
    <property type="entry name" value="Znf_C2H2_type"/>
</dbReference>
<evidence type="ECO:0000256" key="5">
    <source>
        <dbReference type="PROSITE-ProRule" id="PRU00042"/>
    </source>
</evidence>
<feature type="region of interest" description="Disordered" evidence="6">
    <location>
        <begin position="234"/>
        <end position="257"/>
    </location>
</feature>
<dbReference type="EMBL" id="JBHFQA010000006">
    <property type="protein sequence ID" value="KAL2097236.1"/>
    <property type="molecule type" value="Genomic_DNA"/>
</dbReference>
<feature type="domain" description="C2H2-type" evidence="7">
    <location>
        <begin position="554"/>
        <end position="581"/>
    </location>
</feature>
<dbReference type="PANTHER" id="PTHR24403:SF63">
    <property type="entry name" value="SI:DKEY-154P10.3"/>
    <property type="match status" value="1"/>
</dbReference>
<keyword evidence="1" id="KW-0479">Metal-binding</keyword>
<organism evidence="8 9">
    <name type="scientific">Coilia grayii</name>
    <name type="common">Gray's grenadier anchovy</name>
    <dbReference type="NCBI Taxonomy" id="363190"/>
    <lineage>
        <taxon>Eukaryota</taxon>
        <taxon>Metazoa</taxon>
        <taxon>Chordata</taxon>
        <taxon>Craniata</taxon>
        <taxon>Vertebrata</taxon>
        <taxon>Euteleostomi</taxon>
        <taxon>Actinopterygii</taxon>
        <taxon>Neopterygii</taxon>
        <taxon>Teleostei</taxon>
        <taxon>Clupei</taxon>
        <taxon>Clupeiformes</taxon>
        <taxon>Clupeoidei</taxon>
        <taxon>Engraulidae</taxon>
        <taxon>Coilinae</taxon>
        <taxon>Coilia</taxon>
    </lineage>
</organism>
<protein>
    <recommendedName>
        <fullName evidence="7">C2H2-type domain-containing protein</fullName>
    </recommendedName>
</protein>
<keyword evidence="9" id="KW-1185">Reference proteome</keyword>
<keyword evidence="4" id="KW-0862">Zinc</keyword>
<dbReference type="SUPFAM" id="SSF57667">
    <property type="entry name" value="beta-beta-alpha zinc fingers"/>
    <property type="match status" value="4"/>
</dbReference>
<reference evidence="8 9" key="1">
    <citation type="submission" date="2024-09" db="EMBL/GenBank/DDBJ databases">
        <title>A chromosome-level genome assembly of Gray's grenadier anchovy, Coilia grayii.</title>
        <authorList>
            <person name="Fu Z."/>
        </authorList>
    </citation>
    <scope>NUCLEOTIDE SEQUENCE [LARGE SCALE GENOMIC DNA]</scope>
    <source>
        <strain evidence="8">G4</strain>
        <tissue evidence="8">Muscle</tissue>
    </source>
</reference>
<feature type="compositionally biased region" description="Polar residues" evidence="6">
    <location>
        <begin position="635"/>
        <end position="661"/>
    </location>
</feature>
<name>A0ABD1KDV2_9TELE</name>
<dbReference type="Pfam" id="PF13909">
    <property type="entry name" value="zf-H2C2_5"/>
    <property type="match status" value="1"/>
</dbReference>
<evidence type="ECO:0000256" key="1">
    <source>
        <dbReference type="ARBA" id="ARBA00022723"/>
    </source>
</evidence>
<accession>A0ABD1KDV2</accession>
<evidence type="ECO:0000256" key="2">
    <source>
        <dbReference type="ARBA" id="ARBA00022737"/>
    </source>
</evidence>
<feature type="domain" description="C2H2-type" evidence="7">
    <location>
        <begin position="582"/>
        <end position="610"/>
    </location>
</feature>
<evidence type="ECO:0000259" key="7">
    <source>
        <dbReference type="PROSITE" id="PS50157"/>
    </source>
</evidence>
<keyword evidence="2" id="KW-0677">Repeat</keyword>
<dbReference type="SMART" id="SM00355">
    <property type="entry name" value="ZnF_C2H2"/>
    <property type="match status" value="10"/>
</dbReference>
<feature type="region of interest" description="Disordered" evidence="6">
    <location>
        <begin position="631"/>
        <end position="661"/>
    </location>
</feature>
<dbReference type="Pfam" id="PF00096">
    <property type="entry name" value="zf-C2H2"/>
    <property type="match status" value="1"/>
</dbReference>
<dbReference type="PROSITE" id="PS50157">
    <property type="entry name" value="ZINC_FINGER_C2H2_2"/>
    <property type="match status" value="4"/>
</dbReference>
<dbReference type="PROSITE" id="PS00028">
    <property type="entry name" value="ZINC_FINGER_C2H2_1"/>
    <property type="match status" value="2"/>
</dbReference>